<keyword evidence="6 11" id="KW-0238">DNA-binding</keyword>
<dbReference type="Gene3D" id="3.40.50.300">
    <property type="entry name" value="P-loop containing nucleotide triphosphate hydrolases"/>
    <property type="match status" value="2"/>
</dbReference>
<evidence type="ECO:0000256" key="11">
    <source>
        <dbReference type="RuleBase" id="RU364053"/>
    </source>
</evidence>
<dbReference type="EMBL" id="JAFHAP010000003">
    <property type="protein sequence ID" value="MBN2908220.1"/>
    <property type="molecule type" value="Genomic_DNA"/>
</dbReference>
<dbReference type="PROSITE" id="PS51198">
    <property type="entry name" value="UVRD_HELICASE_ATP_BIND"/>
    <property type="match status" value="1"/>
</dbReference>
<dbReference type="Pfam" id="PF21196">
    <property type="entry name" value="PcrA_UvrD_tudor"/>
    <property type="match status" value="1"/>
</dbReference>
<dbReference type="PANTHER" id="PTHR11070">
    <property type="entry name" value="UVRD / RECB / PCRA DNA HELICASE FAMILY MEMBER"/>
    <property type="match status" value="1"/>
</dbReference>
<feature type="binding site" evidence="10">
    <location>
        <begin position="34"/>
        <end position="41"/>
    </location>
    <ligand>
        <name>ATP</name>
        <dbReference type="ChEBI" id="CHEBI:30616"/>
    </ligand>
</feature>
<evidence type="ECO:0000313" key="15">
    <source>
        <dbReference type="EMBL" id="MBN2908220.1"/>
    </source>
</evidence>
<evidence type="ECO:0000313" key="16">
    <source>
        <dbReference type="Proteomes" id="UP001177120"/>
    </source>
</evidence>
<comment type="catalytic activity">
    <reaction evidence="9 11">
        <text>ATP + H2O = ADP + phosphate + H(+)</text>
        <dbReference type="Rhea" id="RHEA:13065"/>
        <dbReference type="ChEBI" id="CHEBI:15377"/>
        <dbReference type="ChEBI" id="CHEBI:15378"/>
        <dbReference type="ChEBI" id="CHEBI:30616"/>
        <dbReference type="ChEBI" id="CHEBI:43474"/>
        <dbReference type="ChEBI" id="CHEBI:456216"/>
        <dbReference type="EC" id="5.6.2.4"/>
    </reaction>
</comment>
<dbReference type="InterPro" id="IPR005751">
    <property type="entry name" value="ATP-dep_DNA_helicase_PcrA"/>
</dbReference>
<keyword evidence="16" id="KW-1185">Reference proteome</keyword>
<evidence type="ECO:0000256" key="9">
    <source>
        <dbReference type="ARBA" id="ARBA00048988"/>
    </source>
</evidence>
<dbReference type="Pfam" id="PF13361">
    <property type="entry name" value="UvrD_C"/>
    <property type="match status" value="1"/>
</dbReference>
<gene>
    <name evidence="15" type="primary">pcrA</name>
    <name evidence="15" type="ORF">JQC72_01630</name>
</gene>
<keyword evidence="7" id="KW-0413">Isomerase</keyword>
<protein>
    <recommendedName>
        <fullName evidence="11">ATP-dependent DNA helicase</fullName>
        <ecNumber evidence="11">5.6.2.4</ecNumber>
    </recommendedName>
</protein>
<keyword evidence="2 10" id="KW-0547">Nucleotide-binding</keyword>
<dbReference type="GO" id="GO:0016787">
    <property type="term" value="F:hydrolase activity"/>
    <property type="evidence" value="ECO:0007669"/>
    <property type="project" value="UniProtKB-KW"/>
</dbReference>
<sequence length="729" mass="83274">MAQHAKTTEALLQGLNPEQRRAVETTEGPVLVVAGAGSGKTRVLTRRVAYLLSKGVHPWNILAITFTNKAAREMKERIVSLVGPSAEEIWISTFHAMCVRILRRDIDRIGYSRNFTILDTSDQLTVIKQVMKEQNLDPKKFEPRAVLHRISQAKNQLLTPRRMKERVDGLMDEVAAEVYEGYQHRLRQNQSLDFDDLLMTTVQLFQQAPEVLDYYQRKFQYIHIDEYQDTNHAQYVLVKHLVARHQNLCVVGDSDQSIYRFRGADISNILHFERDYPSAQVIKLEQNYRSTQTILDAANGVIEHNRSRKPKKLWTENERGERIQLFEADNEHDEAYFVAETIIRGRREGHAYSDYAVLYRTNAQSRVLEEVFLKSNIPYQVVGGIKFYERKEIKDILAYLRLVVNPHDDLSLQRVINVPKRGIGQATMDKVAQHAADHGISLFEALLEAEEIGLSARFLKPLSSFVQLIRELHAMVEYLSAVELTEEVLNRSGYREELKKEGTLEAASRLENIDEFLSVAQEFEQRSEDKTLVAFLTDLALISDIDALEEEDEADRGVTLMTLHSAKGLEFPHVFLVGMEEGIFPHVRSLDDEEEMEEERRLAYVGITRAEKRLYLTRARMRMLFGQTSANPPSRFLSEIPDHLIQPADGKETAGTKPTLRQGPVRRPTPNPDVDWRVGDKVRHGKWGVGTVVKVQGGGEDTELNIAFPAPVGVKRLLARYAPITRVES</sequence>
<dbReference type="InterPro" id="IPR000212">
    <property type="entry name" value="DNA_helicase_UvrD/REP"/>
</dbReference>
<dbReference type="Gene3D" id="1.10.10.160">
    <property type="match status" value="1"/>
</dbReference>
<keyword evidence="5 10" id="KW-0067">ATP-binding</keyword>
<name>A0ABS2WFX6_9BACL</name>
<feature type="region of interest" description="Disordered" evidence="12">
    <location>
        <begin position="645"/>
        <end position="677"/>
    </location>
</feature>
<reference evidence="15" key="1">
    <citation type="journal article" date="2024" name="Int. J. Syst. Evol. Microbiol.">
        <title>Polycladomyces zharkentensis sp. nov., a novel thermophilic cellulose- and starch-degrading member of the Bacillota from a geothermal aquifer in Kazakhstan.</title>
        <authorList>
            <person name="Mashzhan A."/>
            <person name="Kistaubayeva A."/>
            <person name="Javier-Lopez R."/>
            <person name="Bissenova U."/>
            <person name="Bissenbay A."/>
            <person name="Birkeland N.K."/>
        </authorList>
    </citation>
    <scope>NUCLEOTIDE SEQUENCE</scope>
    <source>
        <strain evidence="15">ZKZ2T</strain>
    </source>
</reference>
<dbReference type="EC" id="5.6.2.4" evidence="11"/>
<dbReference type="Pfam" id="PF00580">
    <property type="entry name" value="UvrD-helicase"/>
    <property type="match status" value="1"/>
</dbReference>
<comment type="catalytic activity">
    <reaction evidence="8">
        <text>Couples ATP hydrolysis with the unwinding of duplex DNA by translocating in the 3'-5' direction.</text>
        <dbReference type="EC" id="5.6.2.4"/>
    </reaction>
</comment>
<evidence type="ECO:0000256" key="6">
    <source>
        <dbReference type="ARBA" id="ARBA00023125"/>
    </source>
</evidence>
<dbReference type="NCBIfam" id="TIGR01073">
    <property type="entry name" value="pcrA"/>
    <property type="match status" value="1"/>
</dbReference>
<comment type="similarity">
    <text evidence="1 11">Belongs to the helicase family. UvrD subfamily.</text>
</comment>
<dbReference type="InterPro" id="IPR027417">
    <property type="entry name" value="P-loop_NTPase"/>
</dbReference>
<proteinExistence type="inferred from homology"/>
<feature type="domain" description="UvrD-like helicase C-terminal" evidence="14">
    <location>
        <begin position="292"/>
        <end position="568"/>
    </location>
</feature>
<organism evidence="15 16">
    <name type="scientific">Polycladomyces zharkentensis</name>
    <dbReference type="NCBI Taxonomy" id="2807616"/>
    <lineage>
        <taxon>Bacteria</taxon>
        <taxon>Bacillati</taxon>
        <taxon>Bacillota</taxon>
        <taxon>Bacilli</taxon>
        <taxon>Bacillales</taxon>
        <taxon>Thermoactinomycetaceae</taxon>
        <taxon>Polycladomyces</taxon>
    </lineage>
</organism>
<evidence type="ECO:0000256" key="3">
    <source>
        <dbReference type="ARBA" id="ARBA00022801"/>
    </source>
</evidence>
<dbReference type="Proteomes" id="UP001177120">
    <property type="component" value="Unassembled WGS sequence"/>
</dbReference>
<evidence type="ECO:0000256" key="10">
    <source>
        <dbReference type="PROSITE-ProRule" id="PRU00560"/>
    </source>
</evidence>
<keyword evidence="4 10" id="KW-0347">Helicase</keyword>
<accession>A0ABS2WFX6</accession>
<dbReference type="RefSeq" id="WP_205492385.1">
    <property type="nucleotide sequence ID" value="NZ_JAFHAP010000003.1"/>
</dbReference>
<dbReference type="Gene3D" id="1.10.486.10">
    <property type="entry name" value="PCRA, domain 4"/>
    <property type="match status" value="1"/>
</dbReference>
<evidence type="ECO:0000256" key="5">
    <source>
        <dbReference type="ARBA" id="ARBA00022840"/>
    </source>
</evidence>
<dbReference type="InterPro" id="IPR014016">
    <property type="entry name" value="UvrD-like_ATP-bd"/>
</dbReference>
<dbReference type="CDD" id="cd18807">
    <property type="entry name" value="SF1_C_UvrD"/>
    <property type="match status" value="1"/>
</dbReference>
<evidence type="ECO:0000259" key="13">
    <source>
        <dbReference type="PROSITE" id="PS51198"/>
    </source>
</evidence>
<evidence type="ECO:0000256" key="8">
    <source>
        <dbReference type="ARBA" id="ARBA00034617"/>
    </source>
</evidence>
<evidence type="ECO:0000256" key="4">
    <source>
        <dbReference type="ARBA" id="ARBA00022806"/>
    </source>
</evidence>
<dbReference type="InterPro" id="IPR013986">
    <property type="entry name" value="DExx_box_DNA_helicase_dom_sf"/>
</dbReference>
<dbReference type="GO" id="GO:0003678">
    <property type="term" value="F:DNA helicase activity"/>
    <property type="evidence" value="ECO:0007669"/>
    <property type="project" value="UniProtKB-EC"/>
</dbReference>
<dbReference type="PROSITE" id="PS51217">
    <property type="entry name" value="UVRD_HELICASE_CTER"/>
    <property type="match status" value="1"/>
</dbReference>
<evidence type="ECO:0000256" key="2">
    <source>
        <dbReference type="ARBA" id="ARBA00022741"/>
    </source>
</evidence>
<comment type="caution">
    <text evidence="15">The sequence shown here is derived from an EMBL/GenBank/DDBJ whole genome shotgun (WGS) entry which is preliminary data.</text>
</comment>
<dbReference type="PANTHER" id="PTHR11070:SF2">
    <property type="entry name" value="ATP-DEPENDENT DNA HELICASE SRS2"/>
    <property type="match status" value="1"/>
</dbReference>
<feature type="domain" description="UvrD-like helicase ATP-binding" evidence="13">
    <location>
        <begin position="13"/>
        <end position="291"/>
    </location>
</feature>
<evidence type="ECO:0000256" key="12">
    <source>
        <dbReference type="SAM" id="MobiDB-lite"/>
    </source>
</evidence>
<dbReference type="InterPro" id="IPR014017">
    <property type="entry name" value="DNA_helicase_UvrD-like_C"/>
</dbReference>
<evidence type="ECO:0000256" key="1">
    <source>
        <dbReference type="ARBA" id="ARBA00009922"/>
    </source>
</evidence>
<keyword evidence="3 10" id="KW-0378">Hydrolase</keyword>
<dbReference type="SUPFAM" id="SSF52540">
    <property type="entry name" value="P-loop containing nucleoside triphosphate hydrolases"/>
    <property type="match status" value="1"/>
</dbReference>
<evidence type="ECO:0000256" key="7">
    <source>
        <dbReference type="ARBA" id="ARBA00023235"/>
    </source>
</evidence>
<dbReference type="CDD" id="cd17932">
    <property type="entry name" value="DEXQc_UvrD"/>
    <property type="match status" value="1"/>
</dbReference>
<evidence type="ECO:0000259" key="14">
    <source>
        <dbReference type="PROSITE" id="PS51217"/>
    </source>
</evidence>